<evidence type="ECO:0000313" key="2">
    <source>
        <dbReference type="Proteomes" id="UP001596391"/>
    </source>
</evidence>
<proteinExistence type="predicted"/>
<sequence>MREGKTSATLNVHMAPFNTGTFIGGRGRTARSLRMVLSAAGTKVRRRYVLSIEEESREELNQEDK</sequence>
<dbReference type="Proteomes" id="UP001596391">
    <property type="component" value="Unassembled WGS sequence"/>
</dbReference>
<dbReference type="RefSeq" id="WP_390236522.1">
    <property type="nucleotide sequence ID" value="NZ_JBHSWI010000001.1"/>
</dbReference>
<protein>
    <submittedName>
        <fullName evidence="1">KH domain-containing protein</fullName>
    </submittedName>
</protein>
<reference evidence="2" key="1">
    <citation type="journal article" date="2019" name="Int. J. Syst. Evol. Microbiol.">
        <title>The Global Catalogue of Microorganisms (GCM) 10K type strain sequencing project: providing services to taxonomists for standard genome sequencing and annotation.</title>
        <authorList>
            <consortium name="The Broad Institute Genomics Platform"/>
            <consortium name="The Broad Institute Genome Sequencing Center for Infectious Disease"/>
            <person name="Wu L."/>
            <person name="Ma J."/>
        </authorList>
    </citation>
    <scope>NUCLEOTIDE SEQUENCE [LARGE SCALE GENOMIC DNA]</scope>
    <source>
        <strain evidence="2">CGMCC 1.16026</strain>
    </source>
</reference>
<organism evidence="1 2">
    <name type="scientific">Granulicella cerasi</name>
    <dbReference type="NCBI Taxonomy" id="741063"/>
    <lineage>
        <taxon>Bacteria</taxon>
        <taxon>Pseudomonadati</taxon>
        <taxon>Acidobacteriota</taxon>
        <taxon>Terriglobia</taxon>
        <taxon>Terriglobales</taxon>
        <taxon>Acidobacteriaceae</taxon>
        <taxon>Granulicella</taxon>
    </lineage>
</organism>
<comment type="caution">
    <text evidence="1">The sequence shown here is derived from an EMBL/GenBank/DDBJ whole genome shotgun (WGS) entry which is preliminary data.</text>
</comment>
<gene>
    <name evidence="1" type="ORF">ACFQBQ_16505</name>
</gene>
<dbReference type="EMBL" id="JBHSWI010000001">
    <property type="protein sequence ID" value="MFC6647143.1"/>
    <property type="molecule type" value="Genomic_DNA"/>
</dbReference>
<keyword evidence="2" id="KW-1185">Reference proteome</keyword>
<dbReference type="Pfam" id="PF13083">
    <property type="entry name" value="KH_KhpA-B"/>
    <property type="match status" value="1"/>
</dbReference>
<evidence type="ECO:0000313" key="1">
    <source>
        <dbReference type="EMBL" id="MFC6647143.1"/>
    </source>
</evidence>
<accession>A0ABW1ZE42</accession>
<name>A0ABW1ZE42_9BACT</name>